<proteinExistence type="predicted"/>
<evidence type="ECO:0000313" key="3">
    <source>
        <dbReference type="Proteomes" id="UP001319080"/>
    </source>
</evidence>
<feature type="signal peptide" evidence="1">
    <location>
        <begin position="1"/>
        <end position="19"/>
    </location>
</feature>
<dbReference type="InterPro" id="IPR025345">
    <property type="entry name" value="DUF4249"/>
</dbReference>
<accession>A0AAP2DVC6</accession>
<dbReference type="Pfam" id="PF14054">
    <property type="entry name" value="DUF4249"/>
    <property type="match status" value="1"/>
</dbReference>
<comment type="caution">
    <text evidence="2">The sequence shown here is derived from an EMBL/GenBank/DDBJ whole genome shotgun (WGS) entry which is preliminary data.</text>
</comment>
<reference evidence="2 3" key="1">
    <citation type="submission" date="2021-05" db="EMBL/GenBank/DDBJ databases">
        <title>A Polyphasic approach of four new species of the genus Ohtaekwangia: Ohtaekwangia histidinii sp. nov., Ohtaekwangia cretensis sp. nov., Ohtaekwangia indiensis sp. nov., Ohtaekwangia reichenbachii sp. nov. from diverse environment.</title>
        <authorList>
            <person name="Octaviana S."/>
        </authorList>
    </citation>
    <scope>NUCLEOTIDE SEQUENCE [LARGE SCALE GENOMIC DNA]</scope>
    <source>
        <strain evidence="2 3">PWU5</strain>
    </source>
</reference>
<keyword evidence="3" id="KW-1185">Reference proteome</keyword>
<protein>
    <submittedName>
        <fullName evidence="2">DUF4249 family protein</fullName>
    </submittedName>
</protein>
<dbReference type="RefSeq" id="WP_254082655.1">
    <property type="nucleotide sequence ID" value="NZ_JAHESE010000001.1"/>
</dbReference>
<organism evidence="2 3">
    <name type="scientific">Dawidia cretensis</name>
    <dbReference type="NCBI Taxonomy" id="2782350"/>
    <lineage>
        <taxon>Bacteria</taxon>
        <taxon>Pseudomonadati</taxon>
        <taxon>Bacteroidota</taxon>
        <taxon>Cytophagia</taxon>
        <taxon>Cytophagales</taxon>
        <taxon>Chryseotaleaceae</taxon>
        <taxon>Dawidia</taxon>
    </lineage>
</organism>
<dbReference type="AlphaFoldDB" id="A0AAP2DVC6"/>
<keyword evidence="1" id="KW-0732">Signal</keyword>
<dbReference type="Proteomes" id="UP001319080">
    <property type="component" value="Unassembled WGS sequence"/>
</dbReference>
<evidence type="ECO:0000256" key="1">
    <source>
        <dbReference type="SAM" id="SignalP"/>
    </source>
</evidence>
<name>A0AAP2DVC6_9BACT</name>
<gene>
    <name evidence="2" type="ORF">KK062_02535</name>
</gene>
<dbReference type="EMBL" id="JAHESE010000001">
    <property type="protein sequence ID" value="MBT1707079.1"/>
    <property type="molecule type" value="Genomic_DNA"/>
</dbReference>
<dbReference type="PROSITE" id="PS51257">
    <property type="entry name" value="PROKAR_LIPOPROTEIN"/>
    <property type="match status" value="1"/>
</dbReference>
<sequence length="366" mass="40964">MRVRNILFFMVLLAIGACVDPLKVPDIPVADGIVVDGAITDQPGPYSVKIFSTQSLDGDLDRQTYIRDATVRIQDDHGNVTALTENEKGIYVTTEESFRGTVGYTYQLFISLSDGRQYESSPVLLEPAGTISRVYFQFQENVINENVLSLPQDAFAIFIDARGTEGVSNLFRWRWTGTFHYKTFPELRTKGDRDGVIPDPLPCSGYVYDGDLYQVKPCECCDCWAPQYSTDAFISDNDFADEMTFNAVQVAQIPLDKRLFYEKYHIAIEQLSLSEDVYAFWKLVRAQQQGGTDIFQPSVVKIKGTIECTSNPAEKAYGIFTASAVVKSAIFITPSDIPKLYPAIDTLVADCRTIYPGATTTRPPFW</sequence>
<feature type="chain" id="PRO_5042978487" evidence="1">
    <location>
        <begin position="20"/>
        <end position="366"/>
    </location>
</feature>
<evidence type="ECO:0000313" key="2">
    <source>
        <dbReference type="EMBL" id="MBT1707079.1"/>
    </source>
</evidence>